<protein>
    <recommendedName>
        <fullName evidence="1">DUF7041 domain-containing protein</fullName>
    </recommendedName>
</protein>
<dbReference type="KEGG" id="clec:112127015"/>
<evidence type="ECO:0000313" key="2">
    <source>
        <dbReference type="EnsemblMetazoa" id="XP_024083013.1"/>
    </source>
</evidence>
<dbReference type="Pfam" id="PF23055">
    <property type="entry name" value="DUF7041"/>
    <property type="match status" value="1"/>
</dbReference>
<keyword evidence="3" id="KW-1185">Reference proteome</keyword>
<dbReference type="Proteomes" id="UP000494040">
    <property type="component" value="Unassembled WGS sequence"/>
</dbReference>
<name>A0A8I6STU3_CIMLE</name>
<dbReference type="RefSeq" id="XP_024083013.1">
    <property type="nucleotide sequence ID" value="XM_024227245.1"/>
</dbReference>
<evidence type="ECO:0000313" key="3">
    <source>
        <dbReference type="Proteomes" id="UP000494040"/>
    </source>
</evidence>
<dbReference type="PANTHER" id="PTHR33327:SF3">
    <property type="entry name" value="RNA-DIRECTED DNA POLYMERASE"/>
    <property type="match status" value="1"/>
</dbReference>
<dbReference type="AlphaFoldDB" id="A0A8I6STU3"/>
<feature type="domain" description="DUF7041" evidence="1">
    <location>
        <begin position="26"/>
        <end position="108"/>
    </location>
</feature>
<dbReference type="OrthoDB" id="6628848at2759"/>
<proteinExistence type="predicted"/>
<evidence type="ECO:0000259" key="1">
    <source>
        <dbReference type="Pfam" id="PF23055"/>
    </source>
</evidence>
<dbReference type="EnsemblMetazoa" id="XM_024227245.1">
    <property type="protein sequence ID" value="XP_024083013.1"/>
    <property type="gene ID" value="LOC112127015"/>
</dbReference>
<dbReference type="InterPro" id="IPR055469">
    <property type="entry name" value="DUF7041"/>
</dbReference>
<sequence>MDEANTNNQPHEQSQMVSAVVPVLRIPPFWRSDPALWFIQTEAVFATSRIVSSSAKYLLVVVNLELAQLHQVTDILWNPSKTPYEDLNARLLNTFEESESVKVKRLLEQTTLGDERPPDFLRSMRQKAGSLVSEELLRNLWL</sequence>
<organism evidence="2 3">
    <name type="scientific">Cimex lectularius</name>
    <name type="common">Bed bug</name>
    <name type="synonym">Acanthia lectularia</name>
    <dbReference type="NCBI Taxonomy" id="79782"/>
    <lineage>
        <taxon>Eukaryota</taxon>
        <taxon>Metazoa</taxon>
        <taxon>Ecdysozoa</taxon>
        <taxon>Arthropoda</taxon>
        <taxon>Hexapoda</taxon>
        <taxon>Insecta</taxon>
        <taxon>Pterygota</taxon>
        <taxon>Neoptera</taxon>
        <taxon>Paraneoptera</taxon>
        <taxon>Hemiptera</taxon>
        <taxon>Heteroptera</taxon>
        <taxon>Panheteroptera</taxon>
        <taxon>Cimicomorpha</taxon>
        <taxon>Cimicidae</taxon>
        <taxon>Cimex</taxon>
    </lineage>
</organism>
<dbReference type="OMA" id="AAFHEYF"/>
<reference evidence="2" key="1">
    <citation type="submission" date="2022-01" db="UniProtKB">
        <authorList>
            <consortium name="EnsemblMetazoa"/>
        </authorList>
    </citation>
    <scope>IDENTIFICATION</scope>
</reference>
<dbReference type="GeneID" id="112127015"/>
<dbReference type="PANTHER" id="PTHR33327">
    <property type="entry name" value="ENDONUCLEASE"/>
    <property type="match status" value="1"/>
</dbReference>
<accession>A0A8I6STU3</accession>